<proteinExistence type="predicted"/>
<dbReference type="AlphaFoldDB" id="A0A8J7UTZ0"/>
<comment type="caution">
    <text evidence="3">The sequence shown here is derived from an EMBL/GenBank/DDBJ whole genome shotgun (WGS) entry which is preliminary data.</text>
</comment>
<gene>
    <name evidence="3" type="ORF">NATSA_10390</name>
</gene>
<reference evidence="3" key="1">
    <citation type="submission" date="2021-02" db="EMBL/GenBank/DDBJ databases">
        <title>Natronogracilivirga saccharolytica gen. nov. sp. nov. a new anaerobic, haloalkiliphilic carbohydrate-fermenting bacterium from soda lake and proposing of Cyclonatronumiaceae fam. nov. in the phylum Balneolaeota.</title>
        <authorList>
            <person name="Zhilina T.N."/>
            <person name="Sorokin D.Y."/>
            <person name="Zavarzina D.G."/>
            <person name="Toshchakov S.V."/>
            <person name="Kublanov I.V."/>
        </authorList>
    </citation>
    <scope>NUCLEOTIDE SEQUENCE</scope>
    <source>
        <strain evidence="3">Z-1702</strain>
    </source>
</reference>
<evidence type="ECO:0000313" key="4">
    <source>
        <dbReference type="Proteomes" id="UP000673975"/>
    </source>
</evidence>
<organism evidence="3 4">
    <name type="scientific">Natronogracilivirga saccharolytica</name>
    <dbReference type="NCBI Taxonomy" id="2812953"/>
    <lineage>
        <taxon>Bacteria</taxon>
        <taxon>Pseudomonadati</taxon>
        <taxon>Balneolota</taxon>
        <taxon>Balneolia</taxon>
        <taxon>Balneolales</taxon>
        <taxon>Cyclonatronaceae</taxon>
        <taxon>Natronogracilivirga</taxon>
    </lineage>
</organism>
<feature type="region of interest" description="Disordered" evidence="2">
    <location>
        <begin position="1"/>
        <end position="31"/>
    </location>
</feature>
<accession>A0A8J7UTZ0</accession>
<sequence>MSYTPARRDPIRSLDTNPAKQNPERSRTTGDHAFWNHSGFFRTFLISAALIAASCAPSEELRDDEMELLLDEAIEDYADLAEELDKRARTEPEPDDYTVTEVEEHAVELLEELPELAFDLKSHRSQLSDQGAVFLNEIPDIYLSEPETEERREPDRGYRIQIVSTEDARLANDIKDHFDDWIREVSAPPYPNTYMTFRPPYYRVHVGDYLSREKAMEFTEFVRLEFDEAWVVHSSINPARVER</sequence>
<evidence type="ECO:0000256" key="1">
    <source>
        <dbReference type="SAM" id="Coils"/>
    </source>
</evidence>
<evidence type="ECO:0000256" key="2">
    <source>
        <dbReference type="SAM" id="MobiDB-lite"/>
    </source>
</evidence>
<keyword evidence="1" id="KW-0175">Coiled coil</keyword>
<dbReference type="Proteomes" id="UP000673975">
    <property type="component" value="Unassembled WGS sequence"/>
</dbReference>
<name>A0A8J7UTZ0_9BACT</name>
<feature type="compositionally biased region" description="Basic and acidic residues" evidence="2">
    <location>
        <begin position="1"/>
        <end position="12"/>
    </location>
</feature>
<dbReference type="RefSeq" id="WP_210512367.1">
    <property type="nucleotide sequence ID" value="NZ_JAFIDN010000008.1"/>
</dbReference>
<evidence type="ECO:0000313" key="3">
    <source>
        <dbReference type="EMBL" id="MBP3193071.1"/>
    </source>
</evidence>
<feature type="coiled-coil region" evidence="1">
    <location>
        <begin position="63"/>
        <end position="90"/>
    </location>
</feature>
<protein>
    <submittedName>
        <fullName evidence="3">SPOR domain-containing protein</fullName>
    </submittedName>
</protein>
<dbReference type="EMBL" id="JAFIDN010000008">
    <property type="protein sequence ID" value="MBP3193071.1"/>
    <property type="molecule type" value="Genomic_DNA"/>
</dbReference>
<keyword evidence="4" id="KW-1185">Reference proteome</keyword>